<feature type="domain" description="Zinc finger PHD-type" evidence="5">
    <location>
        <begin position="352"/>
        <end position="397"/>
    </location>
</feature>
<feature type="compositionally biased region" description="Acidic residues" evidence="4">
    <location>
        <begin position="563"/>
        <end position="572"/>
    </location>
</feature>
<dbReference type="AlphaFoldDB" id="A0A5D3B6C7"/>
<dbReference type="SUPFAM" id="SSF57903">
    <property type="entry name" value="FYVE/PHD zinc finger"/>
    <property type="match status" value="1"/>
</dbReference>
<evidence type="ECO:0000313" key="6">
    <source>
        <dbReference type="EMBL" id="TYJ58568.1"/>
    </source>
</evidence>
<dbReference type="EMBL" id="NIDF01000004">
    <property type="protein sequence ID" value="TYJ58568.1"/>
    <property type="molecule type" value="Genomic_DNA"/>
</dbReference>
<dbReference type="Pfam" id="PF20826">
    <property type="entry name" value="PHD_5"/>
    <property type="match status" value="1"/>
</dbReference>
<feature type="compositionally biased region" description="Basic and acidic residues" evidence="4">
    <location>
        <begin position="199"/>
        <end position="212"/>
    </location>
</feature>
<proteinExistence type="predicted"/>
<sequence>MSTRRRQSASTSTPRSARDTPAHRPPPSPDFGSATPRLDDDDEGAPRRATRHRNPLPPTSGPLFPPLPPKQPKHASKEGSSSRSPATWGAKEIMEGDEDAESDVARPGKPSGGLDAPAELNESAVVLDEDEDDKDGRGPHSGSNTSLTPPPPTSDNEEMDLDIGLEAEEEKQVEAESASGKDGDRPEGEDDQGSPQHQPAERGPGDDEVKSEPEEDNPLPSAPSAPIHANGDDKVDDAEVEDNDETEPPARTRNGKPSRLSHIPTPYDTPASSATPDTAMARSGSRQGRKRRGEEQLLLDDHLLPAEIRRTTVKKTEDDEEEDEEDDDDEEGDGEEEQDEEGDDEEGKDITRCVCKREDIDVMMIQCDQCNVWQHGECMGIWGDDEAPDEYFCEECKPERHQALKKWLRSRGRNTAPFIPPTPEKLEQLHSNRDPFPPSQSKRWSEPPVIEAPPPPPISKSARSHHKKDKDPLPSPVETADSRRTRGRQSTVREKPPSTSYKKEGRRSRKSLGAEESDEDDSSPQPSNSGAPAKKRSTMNSRDAAYEEAVKAALEASKREMEGQEGDEDIEVVEDKQPEEKKEDKEKGRGGKRRRNEDEEEEKEEEQEKPKKGKRRKEEEPEVESGAPASQSNKPKHPNQYTYRPKPPSSAAPAASPSRRMGTTPVPSSSAAPLHHEHGTRRAGALASAPVVFQPLSVESANHLNWNLPDHLIPFAEALPSDHPEALEVPAPRVMAYLPRNHFHNQQYGPFTEDRDEQGRLRLPTEQQTRETVGHQTTQLEPPARIKFPPKRVTSVDIKRRIRTMLEFVGKHQVDESNRVKRAKLIGIETTSTGVIKRREERREHAEEKERRADKERERLERAQEDGEGDTSMEEAEVLPELGRTPSPPPVSAEAPQRKSVQLMTELTERLIAFQEAFSSNDFTALENGYAASAPVSPLQEDSVTVNLSASKEGKSNHISEPHLVPRIQKDQTPMSNGAPIQETTSEIGGASEGIEVYRAGLVNKVMPMDETEREVARKVEEIIQG</sequence>
<keyword evidence="1" id="KW-0479">Metal-binding</keyword>
<feature type="compositionally biased region" description="Basic and acidic residues" evidence="4">
    <location>
        <begin position="837"/>
        <end position="865"/>
    </location>
</feature>
<feature type="region of interest" description="Disordered" evidence="4">
    <location>
        <begin position="408"/>
        <end position="685"/>
    </location>
</feature>
<protein>
    <recommendedName>
        <fullName evidence="5">Zinc finger PHD-type domain-containing protein</fullName>
    </recommendedName>
</protein>
<reference evidence="6 7" key="1">
    <citation type="submission" date="2017-05" db="EMBL/GenBank/DDBJ databases">
        <title>The Genome Sequence of Tsuchiyaea wingfieldii DSM 27421.</title>
        <authorList>
            <person name="Cuomo C."/>
            <person name="Passer A."/>
            <person name="Billmyre B."/>
            <person name="Heitman J."/>
        </authorList>
    </citation>
    <scope>NUCLEOTIDE SEQUENCE [LARGE SCALE GENOMIC DNA]</scope>
    <source>
        <strain evidence="6 7">DSM 27421</strain>
    </source>
</reference>
<feature type="compositionally biased region" description="Acidic residues" evidence="4">
    <location>
        <begin position="866"/>
        <end position="878"/>
    </location>
</feature>
<feature type="compositionally biased region" description="Basic and acidic residues" evidence="4">
    <location>
        <begin position="292"/>
        <end position="317"/>
    </location>
</feature>
<organism evidence="6 7">
    <name type="scientific">Cryptococcus floricola</name>
    <dbReference type="NCBI Taxonomy" id="2591691"/>
    <lineage>
        <taxon>Eukaryota</taxon>
        <taxon>Fungi</taxon>
        <taxon>Dikarya</taxon>
        <taxon>Basidiomycota</taxon>
        <taxon>Agaricomycotina</taxon>
        <taxon>Tremellomycetes</taxon>
        <taxon>Tremellales</taxon>
        <taxon>Cryptococcaceae</taxon>
        <taxon>Cryptococcus</taxon>
    </lineage>
</organism>
<evidence type="ECO:0000259" key="5">
    <source>
        <dbReference type="SMART" id="SM00249"/>
    </source>
</evidence>
<feature type="region of interest" description="Disordered" evidence="4">
    <location>
        <begin position="970"/>
        <end position="990"/>
    </location>
</feature>
<dbReference type="InterPro" id="IPR053051">
    <property type="entry name" value="HDAC_complex_subunit"/>
</dbReference>
<feature type="compositionally biased region" description="Pro residues" evidence="4">
    <location>
        <begin position="55"/>
        <end position="70"/>
    </location>
</feature>
<feature type="compositionally biased region" description="Acidic residues" evidence="4">
    <location>
        <begin position="318"/>
        <end position="347"/>
    </location>
</feature>
<gene>
    <name evidence="6" type="ORF">B9479_000778</name>
</gene>
<dbReference type="GO" id="GO:0008270">
    <property type="term" value="F:zinc ion binding"/>
    <property type="evidence" value="ECO:0007669"/>
    <property type="project" value="UniProtKB-KW"/>
</dbReference>
<feature type="compositionally biased region" description="Basic and acidic residues" evidence="4">
    <location>
        <begin position="544"/>
        <end position="562"/>
    </location>
</feature>
<dbReference type="InterPro" id="IPR001965">
    <property type="entry name" value="Znf_PHD"/>
</dbReference>
<feature type="region of interest" description="Disordered" evidence="4">
    <location>
        <begin position="837"/>
        <end position="897"/>
    </location>
</feature>
<feature type="compositionally biased region" description="Acidic residues" evidence="4">
    <location>
        <begin position="155"/>
        <end position="169"/>
    </location>
</feature>
<evidence type="ECO:0000256" key="1">
    <source>
        <dbReference type="ARBA" id="ARBA00022723"/>
    </source>
</evidence>
<evidence type="ECO:0000313" key="7">
    <source>
        <dbReference type="Proteomes" id="UP000322245"/>
    </source>
</evidence>
<feature type="compositionally biased region" description="Basic and acidic residues" evidence="4">
    <location>
        <begin position="573"/>
        <end position="589"/>
    </location>
</feature>
<feature type="compositionally biased region" description="Acidic residues" evidence="4">
    <location>
        <begin position="234"/>
        <end position="247"/>
    </location>
</feature>
<dbReference type="PROSITE" id="PS01359">
    <property type="entry name" value="ZF_PHD_1"/>
    <property type="match status" value="1"/>
</dbReference>
<feature type="compositionally biased region" description="Basic and acidic residues" evidence="4">
    <location>
        <begin position="424"/>
        <end position="433"/>
    </location>
</feature>
<dbReference type="InterPro" id="IPR019786">
    <property type="entry name" value="Zinc_finger_PHD-type_CS"/>
</dbReference>
<dbReference type="Proteomes" id="UP000322245">
    <property type="component" value="Unassembled WGS sequence"/>
</dbReference>
<dbReference type="InterPro" id="IPR011011">
    <property type="entry name" value="Znf_FYVE_PHD"/>
</dbReference>
<evidence type="ECO:0000256" key="3">
    <source>
        <dbReference type="ARBA" id="ARBA00022833"/>
    </source>
</evidence>
<accession>A0A5D3B6C7</accession>
<keyword evidence="3" id="KW-0862">Zinc</keyword>
<dbReference type="SMART" id="SM00249">
    <property type="entry name" value="PHD"/>
    <property type="match status" value="1"/>
</dbReference>
<dbReference type="PANTHER" id="PTHR47793:SF1">
    <property type="entry name" value="HISTONE DEACETYLASE COMPLEX SUBUNIT CTI6"/>
    <property type="match status" value="1"/>
</dbReference>
<feature type="compositionally biased region" description="Basic and acidic residues" evidence="4">
    <location>
        <begin position="170"/>
        <end position="186"/>
    </location>
</feature>
<dbReference type="CDD" id="cd15550">
    <property type="entry name" value="PHD_MLL5"/>
    <property type="match status" value="1"/>
</dbReference>
<dbReference type="PANTHER" id="PTHR47793">
    <property type="entry name" value="HISTONE DEACETYLASE COMPLEX SUBUNIT CTI6"/>
    <property type="match status" value="1"/>
</dbReference>
<evidence type="ECO:0000256" key="4">
    <source>
        <dbReference type="SAM" id="MobiDB-lite"/>
    </source>
</evidence>
<feature type="region of interest" description="Disordered" evidence="4">
    <location>
        <begin position="1"/>
        <end position="351"/>
    </location>
</feature>
<evidence type="ECO:0000256" key="2">
    <source>
        <dbReference type="ARBA" id="ARBA00022771"/>
    </source>
</evidence>
<comment type="caution">
    <text evidence="6">The sequence shown here is derived from an EMBL/GenBank/DDBJ whole genome shotgun (WGS) entry which is preliminary data.</text>
</comment>
<dbReference type="Gene3D" id="3.30.40.10">
    <property type="entry name" value="Zinc/RING finger domain, C3HC4 (zinc finger)"/>
    <property type="match status" value="1"/>
</dbReference>
<keyword evidence="7" id="KW-1185">Reference proteome</keyword>
<dbReference type="InterPro" id="IPR013083">
    <property type="entry name" value="Znf_RING/FYVE/PHD"/>
</dbReference>
<feature type="compositionally biased region" description="Acidic residues" evidence="4">
    <location>
        <begin position="598"/>
        <end position="607"/>
    </location>
</feature>
<name>A0A5D3B6C7_9TREE</name>
<keyword evidence="2" id="KW-0863">Zinc-finger</keyword>